<feature type="chain" id="PRO_5018004762" evidence="1">
    <location>
        <begin position="22"/>
        <end position="152"/>
    </location>
</feature>
<dbReference type="PROSITE" id="PS51352">
    <property type="entry name" value="THIOREDOXIN_2"/>
    <property type="match status" value="1"/>
</dbReference>
<keyword evidence="4" id="KW-1185">Reference proteome</keyword>
<reference evidence="3 4" key="1">
    <citation type="submission" date="2018-08" db="EMBL/GenBank/DDBJ databases">
        <authorList>
            <person name="Khan S.A."/>
            <person name="Jeon C.O."/>
            <person name="Chun B.H."/>
            <person name="Jeong S.E."/>
        </authorList>
    </citation>
    <scope>NUCLEOTIDE SEQUENCE [LARGE SCALE GENOMIC DNA]</scope>
    <source>
        <strain evidence="3 4">S-16</strain>
    </source>
</reference>
<organism evidence="3 4">
    <name type="scientific">Piscinibacter terrae</name>
    <dbReference type="NCBI Taxonomy" id="2496871"/>
    <lineage>
        <taxon>Bacteria</taxon>
        <taxon>Pseudomonadati</taxon>
        <taxon>Pseudomonadota</taxon>
        <taxon>Betaproteobacteria</taxon>
        <taxon>Burkholderiales</taxon>
        <taxon>Sphaerotilaceae</taxon>
        <taxon>Piscinibacter</taxon>
    </lineage>
</organism>
<dbReference type="SUPFAM" id="SSF52833">
    <property type="entry name" value="Thioredoxin-like"/>
    <property type="match status" value="1"/>
</dbReference>
<dbReference type="InterPro" id="IPR036249">
    <property type="entry name" value="Thioredoxin-like_sf"/>
</dbReference>
<feature type="signal peptide" evidence="1">
    <location>
        <begin position="1"/>
        <end position="21"/>
    </location>
</feature>
<dbReference type="Pfam" id="PF13899">
    <property type="entry name" value="Thioredoxin_7"/>
    <property type="match status" value="1"/>
</dbReference>
<evidence type="ECO:0000313" key="4">
    <source>
        <dbReference type="Proteomes" id="UP000267464"/>
    </source>
</evidence>
<dbReference type="RefSeq" id="WP_124541404.1">
    <property type="nucleotide sequence ID" value="NZ_QUSW01000004.1"/>
</dbReference>
<evidence type="ECO:0000313" key="3">
    <source>
        <dbReference type="EMBL" id="RQP23685.1"/>
    </source>
</evidence>
<name>A0A3N7JXS6_9BURK</name>
<dbReference type="CDD" id="cd02947">
    <property type="entry name" value="TRX_family"/>
    <property type="match status" value="1"/>
</dbReference>
<sequence>MNLLRRIFAAVLVSGTALATAAPSLPYDEKADARADLTQALAAAQAKHKNVLVVFGANWCPDCRELATKMNSGPLATHVAQRYVVAKVDVARFDKNTDIAQQMGNPIRKGIPAVAVLRADGTLVKATMGGELASARRMGDDEVLKVLEGLAK</sequence>
<accession>A0A3N7JXS6</accession>
<gene>
    <name evidence="3" type="ORF">DZC73_16270</name>
</gene>
<protein>
    <submittedName>
        <fullName evidence="3">Thioredoxin</fullName>
    </submittedName>
</protein>
<dbReference type="InterPro" id="IPR013766">
    <property type="entry name" value="Thioredoxin_domain"/>
</dbReference>
<dbReference type="Proteomes" id="UP000267464">
    <property type="component" value="Unassembled WGS sequence"/>
</dbReference>
<proteinExistence type="predicted"/>
<feature type="domain" description="Thioredoxin" evidence="2">
    <location>
        <begin position="16"/>
        <end position="152"/>
    </location>
</feature>
<dbReference type="EMBL" id="QUSW01000004">
    <property type="protein sequence ID" value="RQP23685.1"/>
    <property type="molecule type" value="Genomic_DNA"/>
</dbReference>
<comment type="caution">
    <text evidence="3">The sequence shown here is derived from an EMBL/GenBank/DDBJ whole genome shotgun (WGS) entry which is preliminary data.</text>
</comment>
<dbReference type="OrthoDB" id="7629852at2"/>
<keyword evidence="1" id="KW-0732">Signal</keyword>
<reference evidence="3 4" key="2">
    <citation type="submission" date="2018-12" db="EMBL/GenBank/DDBJ databases">
        <title>Rhizobacter gummiphilus sp. nov., a rubber-degrading bacterium isolated from the soil of a botanical garden in Japan.</title>
        <authorList>
            <person name="Shunsuke S.S."/>
        </authorList>
    </citation>
    <scope>NUCLEOTIDE SEQUENCE [LARGE SCALE GENOMIC DNA]</scope>
    <source>
        <strain evidence="3 4">S-16</strain>
    </source>
</reference>
<evidence type="ECO:0000259" key="2">
    <source>
        <dbReference type="PROSITE" id="PS51352"/>
    </source>
</evidence>
<evidence type="ECO:0000256" key="1">
    <source>
        <dbReference type="SAM" id="SignalP"/>
    </source>
</evidence>
<dbReference type="Gene3D" id="3.40.30.10">
    <property type="entry name" value="Glutaredoxin"/>
    <property type="match status" value="1"/>
</dbReference>
<dbReference type="AlphaFoldDB" id="A0A3N7JXS6"/>